<dbReference type="Proteomes" id="UP000694620">
    <property type="component" value="Chromosome 10"/>
</dbReference>
<accession>A0A8C4XE50</accession>
<evidence type="ECO:0008006" key="3">
    <source>
        <dbReference type="Google" id="ProtNLM"/>
    </source>
</evidence>
<proteinExistence type="predicted"/>
<evidence type="ECO:0000313" key="1">
    <source>
        <dbReference type="Ensembl" id="ENSECRP00000025289.1"/>
    </source>
</evidence>
<keyword evidence="2" id="KW-1185">Reference proteome</keyword>
<dbReference type="GeneTree" id="ENSGT00940000163581"/>
<evidence type="ECO:0000313" key="2">
    <source>
        <dbReference type="Proteomes" id="UP000694620"/>
    </source>
</evidence>
<dbReference type="PANTHER" id="PTHR14241">
    <property type="entry name" value="INTERFERON-INDUCED PROTEIN 44"/>
    <property type="match status" value="1"/>
</dbReference>
<dbReference type="AlphaFoldDB" id="A0A8C4XE50"/>
<reference evidence="1" key="3">
    <citation type="submission" date="2025-09" db="UniProtKB">
        <authorList>
            <consortium name="Ensembl"/>
        </authorList>
    </citation>
    <scope>IDENTIFICATION</scope>
</reference>
<dbReference type="Gene3D" id="3.40.50.300">
    <property type="entry name" value="P-loop containing nucleotide triphosphate hydrolases"/>
    <property type="match status" value="1"/>
</dbReference>
<protein>
    <recommendedName>
        <fullName evidence="3">G domain-containing protein</fullName>
    </recommendedName>
</protein>
<reference evidence="1" key="2">
    <citation type="submission" date="2025-08" db="UniProtKB">
        <authorList>
            <consortium name="Ensembl"/>
        </authorList>
    </citation>
    <scope>IDENTIFICATION</scope>
</reference>
<organism evidence="1 2">
    <name type="scientific">Erpetoichthys calabaricus</name>
    <name type="common">Rope fish</name>
    <name type="synonym">Calamoichthys calabaricus</name>
    <dbReference type="NCBI Taxonomy" id="27687"/>
    <lineage>
        <taxon>Eukaryota</taxon>
        <taxon>Metazoa</taxon>
        <taxon>Chordata</taxon>
        <taxon>Craniata</taxon>
        <taxon>Vertebrata</taxon>
        <taxon>Euteleostomi</taxon>
        <taxon>Actinopterygii</taxon>
        <taxon>Polypteriformes</taxon>
        <taxon>Polypteridae</taxon>
        <taxon>Erpetoichthys</taxon>
    </lineage>
</organism>
<dbReference type="CDD" id="cd00882">
    <property type="entry name" value="Ras_like_GTPase"/>
    <property type="match status" value="1"/>
</dbReference>
<dbReference type="Ensembl" id="ENSECRT00000025828.1">
    <property type="protein sequence ID" value="ENSECRP00000025289.1"/>
    <property type="gene ID" value="ENSECRG00000017090.1"/>
</dbReference>
<dbReference type="GO" id="GO:0006955">
    <property type="term" value="P:immune response"/>
    <property type="evidence" value="ECO:0007669"/>
    <property type="project" value="TreeGrafter"/>
</dbReference>
<dbReference type="InterPro" id="IPR027417">
    <property type="entry name" value="P-loop_NTPase"/>
</dbReference>
<dbReference type="PANTHER" id="PTHR14241:SF32">
    <property type="entry name" value="VWFA DOMAIN-CONTAINING PROTEIN-RELATED"/>
    <property type="match status" value="1"/>
</dbReference>
<reference evidence="1" key="1">
    <citation type="submission" date="2021-06" db="EMBL/GenBank/DDBJ databases">
        <authorList>
            <consortium name="Wellcome Sanger Institute Data Sharing"/>
        </authorList>
    </citation>
    <scope>NUCLEOTIDE SEQUENCE [LARGE SCALE GENOMIC DNA]</scope>
</reference>
<sequence length="290" mass="32989">MIFFIGFRDSTSEIPTVLSVLSYFAISRTRNELLNEIRTYETLTESVAEPRILLIGQIGSGKSSFYNSVNSIFSGHVMLQAQSGYGNTSTSTMVRGKWLPFVLCDCMGMERKSNEEGIQVEDIISAIKEHVPDMYEFDPKKSLNMKHKTYKDSPRRADQMHCVVYVIEADKITLMDKSLVKKFETIRSQPIHDQQPQNMIPQLVLVTKIDEACPEVEKDLTKVYKSHYIFEKMLGFPVSTISPVKNYSKVTELDQNVDILILKALQQMLRAADACFNDMKLRDLSLSSSS</sequence>
<name>A0A8C4XE50_ERPCA</name>
<dbReference type="SUPFAM" id="SSF52540">
    <property type="entry name" value="P-loop containing nucleoside triphosphate hydrolases"/>
    <property type="match status" value="1"/>
</dbReference>